<comment type="subcellular location">
    <subcellularLocation>
        <location evidence="1">Cell outer membrane</location>
    </subcellularLocation>
</comment>
<evidence type="ECO:0000259" key="7">
    <source>
        <dbReference type="Pfam" id="PF14322"/>
    </source>
</evidence>
<evidence type="ECO:0000256" key="1">
    <source>
        <dbReference type="ARBA" id="ARBA00004442"/>
    </source>
</evidence>
<evidence type="ECO:0000313" key="9">
    <source>
        <dbReference type="Proteomes" id="UP000292855"/>
    </source>
</evidence>
<feature type="domain" description="SusD-like N-terminal" evidence="7">
    <location>
        <begin position="90"/>
        <end position="220"/>
    </location>
</feature>
<dbReference type="OrthoDB" id="618454at2"/>
<dbReference type="Proteomes" id="UP000292855">
    <property type="component" value="Unassembled WGS sequence"/>
</dbReference>
<dbReference type="RefSeq" id="WP_130142318.1">
    <property type="nucleotide sequence ID" value="NZ_SGIT01000002.1"/>
</dbReference>
<keyword evidence="9" id="KW-1185">Reference proteome</keyword>
<name>A0A4Q6XKI8_9SPHI</name>
<gene>
    <name evidence="8" type="ORF">EWE74_14990</name>
</gene>
<dbReference type="Gene3D" id="1.25.40.390">
    <property type="match status" value="1"/>
</dbReference>
<dbReference type="GO" id="GO:0009279">
    <property type="term" value="C:cell outer membrane"/>
    <property type="evidence" value="ECO:0007669"/>
    <property type="project" value="UniProtKB-SubCell"/>
</dbReference>
<sequence>MKRIYTHIQHAVCWGMLAFAFGSCGDFLDRPTVDSYTIDIFYQTDEQCFQAVNPIYNSPWYDYQRGFFKVGEVLSGNYYMGNSPYLTFTINSTDQDLVNMSASLWSVNAYCNGILENIEAKSGPNVSQVVKNTVKGEALVWKAMAYFYLVRTFGAVPIVHNNSEEIAAGNYNEVFKAPVEDVYQYIVMTLEKAVEWLPLNNRPGRIDRFTAYALLSKVYLTKSGYGQSGSRDQTDLDKAAEYARKVIDESGRVLAPVYSDIFRLENNFSSESLLAWHWVSSEVWTSQNTLQSDLALTGFSEFGDTWGDWGGPSIDLQDDFNENALSLTRNNVDVRRKATMMMYGDVYTYFWADQGGFDYANFAENVTGEFRSPTGANSVKHLVGNNSDHVAGIGAPMRNMSTSLSTHLLRLADVYLIYAEAIMGNAGSTTDAKALEAYNAVRKRAGFSGNTTSITWQDVWKERRLELACEGDRWYDYVRWHYYEPAAAIAELKGQRRSFYIGLDDFYKTESFDPNVTRYDDNPVIPNITSAHFQLPFPDTDLTMNPNLLKDPVKFDFSSIQY</sequence>
<dbReference type="EMBL" id="SGIT01000002">
    <property type="protein sequence ID" value="RZF60403.1"/>
    <property type="molecule type" value="Genomic_DNA"/>
</dbReference>
<reference evidence="8 9" key="1">
    <citation type="submission" date="2019-02" db="EMBL/GenBank/DDBJ databases">
        <authorList>
            <person name="Li Y."/>
        </authorList>
    </citation>
    <scope>NUCLEOTIDE SEQUENCE [LARGE SCALE GENOMIC DNA]</scope>
    <source>
        <strain evidence="8 9">30C10-4-7</strain>
    </source>
</reference>
<evidence type="ECO:0000259" key="6">
    <source>
        <dbReference type="Pfam" id="PF07980"/>
    </source>
</evidence>
<evidence type="ECO:0000256" key="2">
    <source>
        <dbReference type="ARBA" id="ARBA00006275"/>
    </source>
</evidence>
<dbReference type="InterPro" id="IPR033985">
    <property type="entry name" value="SusD-like_N"/>
</dbReference>
<dbReference type="SUPFAM" id="SSF48452">
    <property type="entry name" value="TPR-like"/>
    <property type="match status" value="1"/>
</dbReference>
<feature type="domain" description="RagB/SusD" evidence="6">
    <location>
        <begin position="313"/>
        <end position="550"/>
    </location>
</feature>
<evidence type="ECO:0000256" key="3">
    <source>
        <dbReference type="ARBA" id="ARBA00022729"/>
    </source>
</evidence>
<dbReference type="InterPro" id="IPR011990">
    <property type="entry name" value="TPR-like_helical_dom_sf"/>
</dbReference>
<dbReference type="InterPro" id="IPR012944">
    <property type="entry name" value="SusD_RagB_dom"/>
</dbReference>
<evidence type="ECO:0000256" key="4">
    <source>
        <dbReference type="ARBA" id="ARBA00023136"/>
    </source>
</evidence>
<accession>A0A4Q6XKI8</accession>
<proteinExistence type="inferred from homology"/>
<evidence type="ECO:0000313" key="8">
    <source>
        <dbReference type="EMBL" id="RZF60403.1"/>
    </source>
</evidence>
<dbReference type="PROSITE" id="PS51257">
    <property type="entry name" value="PROKAR_LIPOPROTEIN"/>
    <property type="match status" value="1"/>
</dbReference>
<organism evidence="8 9">
    <name type="scientific">Sphingobacterium corticibacterium</name>
    <dbReference type="NCBI Taxonomy" id="2484746"/>
    <lineage>
        <taxon>Bacteria</taxon>
        <taxon>Pseudomonadati</taxon>
        <taxon>Bacteroidota</taxon>
        <taxon>Sphingobacteriia</taxon>
        <taxon>Sphingobacteriales</taxon>
        <taxon>Sphingobacteriaceae</taxon>
        <taxon>Sphingobacterium</taxon>
    </lineage>
</organism>
<protein>
    <submittedName>
        <fullName evidence="8">RagB/SusD family nutrient uptake outer membrane protein</fullName>
    </submittedName>
</protein>
<keyword evidence="5" id="KW-0998">Cell outer membrane</keyword>
<evidence type="ECO:0000256" key="5">
    <source>
        <dbReference type="ARBA" id="ARBA00023237"/>
    </source>
</evidence>
<dbReference type="AlphaFoldDB" id="A0A4Q6XKI8"/>
<comment type="similarity">
    <text evidence="2">Belongs to the SusD family.</text>
</comment>
<dbReference type="Pfam" id="PF07980">
    <property type="entry name" value="SusD_RagB"/>
    <property type="match status" value="1"/>
</dbReference>
<keyword evidence="3" id="KW-0732">Signal</keyword>
<keyword evidence="4" id="KW-0472">Membrane</keyword>
<dbReference type="Pfam" id="PF14322">
    <property type="entry name" value="SusD-like_3"/>
    <property type="match status" value="1"/>
</dbReference>
<comment type="caution">
    <text evidence="8">The sequence shown here is derived from an EMBL/GenBank/DDBJ whole genome shotgun (WGS) entry which is preliminary data.</text>
</comment>